<keyword evidence="3" id="KW-0430">Lectin</keyword>
<dbReference type="PROSITE" id="PS51318">
    <property type="entry name" value="TAT"/>
    <property type="match status" value="1"/>
</dbReference>
<dbReference type="InterPro" id="IPR035992">
    <property type="entry name" value="Ricin_B-like_lectins"/>
</dbReference>
<dbReference type="EMBL" id="CP006272">
    <property type="protein sequence ID" value="AGZ41786.1"/>
    <property type="molecule type" value="Genomic_DNA"/>
</dbReference>
<dbReference type="STRING" id="1246995.AFR_17540"/>
<evidence type="ECO:0000313" key="3">
    <source>
        <dbReference type="EMBL" id="AGZ41786.1"/>
    </source>
</evidence>
<dbReference type="SUPFAM" id="SSF50370">
    <property type="entry name" value="Ricin B-like lectins"/>
    <property type="match status" value="1"/>
</dbReference>
<dbReference type="RefSeq" id="WP_023362046.1">
    <property type="nucleotide sequence ID" value="NC_022657.1"/>
</dbReference>
<feature type="domain" description="Ricin B lectin" evidence="2">
    <location>
        <begin position="39"/>
        <end position="172"/>
    </location>
</feature>
<organism evidence="3 4">
    <name type="scientific">Actinoplanes friuliensis DSM 7358</name>
    <dbReference type="NCBI Taxonomy" id="1246995"/>
    <lineage>
        <taxon>Bacteria</taxon>
        <taxon>Bacillati</taxon>
        <taxon>Actinomycetota</taxon>
        <taxon>Actinomycetes</taxon>
        <taxon>Micromonosporales</taxon>
        <taxon>Micromonosporaceae</taxon>
        <taxon>Actinoplanes</taxon>
    </lineage>
</organism>
<dbReference type="HOGENOM" id="CLU_095794_0_0_11"/>
<keyword evidence="4" id="KW-1185">Reference proteome</keyword>
<gene>
    <name evidence="3" type="ORF">AFR_17540</name>
</gene>
<dbReference type="eggNOG" id="COG4677">
    <property type="taxonomic scope" value="Bacteria"/>
</dbReference>
<dbReference type="Gene3D" id="2.80.10.50">
    <property type="match status" value="1"/>
</dbReference>
<feature type="chain" id="PRO_5004665441" evidence="1">
    <location>
        <begin position="30"/>
        <end position="179"/>
    </location>
</feature>
<proteinExistence type="predicted"/>
<evidence type="ECO:0000256" key="1">
    <source>
        <dbReference type="SAM" id="SignalP"/>
    </source>
</evidence>
<evidence type="ECO:0000313" key="4">
    <source>
        <dbReference type="Proteomes" id="UP000017746"/>
    </source>
</evidence>
<sequence>MSVRRRFLSAAVTALLTAGLLAPGAAAEAAPPGPTDFLSGFLLINTNSRKCLTVDDGSSLAVQRPCRDQRSQMWRMRLATWTGLFQIQNLRSGRCLTIAAGGKDNNNRAVQAPCDDAQSRRWRLLDAPGDTFLMRNANSGRCLTIAGGEVGTGVPAVQNDCDGHRSRRWSGELIGGNRP</sequence>
<dbReference type="GO" id="GO:0030246">
    <property type="term" value="F:carbohydrate binding"/>
    <property type="evidence" value="ECO:0007669"/>
    <property type="project" value="UniProtKB-KW"/>
</dbReference>
<dbReference type="InterPro" id="IPR006311">
    <property type="entry name" value="TAT_signal"/>
</dbReference>
<protein>
    <submittedName>
        <fullName evidence="3">Ricin B lectin</fullName>
    </submittedName>
</protein>
<dbReference type="SMART" id="SM00458">
    <property type="entry name" value="RICIN"/>
    <property type="match status" value="1"/>
</dbReference>
<dbReference type="KEGG" id="afs:AFR_17540"/>
<reference evidence="3 4" key="1">
    <citation type="journal article" date="2014" name="J. Biotechnol.">
        <title>Complete genome sequence of the actinobacterium Actinoplanes friuliensis HAG 010964, producer of the lipopeptide antibiotic friulimycin.</title>
        <authorList>
            <person name="Ruckert C."/>
            <person name="Szczepanowski R."/>
            <person name="Albersmeier A."/>
            <person name="Goesmann A."/>
            <person name="Fischer N."/>
            <person name="Steinkamper A."/>
            <person name="Puhler A."/>
            <person name="Biener R."/>
            <person name="Schwartz D."/>
            <person name="Kalinowski J."/>
        </authorList>
    </citation>
    <scope>NUCLEOTIDE SEQUENCE [LARGE SCALE GENOMIC DNA]</scope>
    <source>
        <strain evidence="3 4">DSM 7358</strain>
    </source>
</reference>
<name>U5W1J5_9ACTN</name>
<keyword evidence="1" id="KW-0732">Signal</keyword>
<dbReference type="Proteomes" id="UP000017746">
    <property type="component" value="Chromosome"/>
</dbReference>
<dbReference type="InterPro" id="IPR000772">
    <property type="entry name" value="Ricin_B_lectin"/>
</dbReference>
<evidence type="ECO:0000259" key="2">
    <source>
        <dbReference type="SMART" id="SM00458"/>
    </source>
</evidence>
<dbReference type="PROSITE" id="PS50231">
    <property type="entry name" value="RICIN_B_LECTIN"/>
    <property type="match status" value="1"/>
</dbReference>
<dbReference type="PATRIC" id="fig|1246995.3.peg.3555"/>
<accession>U5W1J5</accession>
<feature type="signal peptide" evidence="1">
    <location>
        <begin position="1"/>
        <end position="29"/>
    </location>
</feature>
<dbReference type="OrthoDB" id="4167063at2"/>
<dbReference type="AlphaFoldDB" id="U5W1J5"/>
<dbReference type="Pfam" id="PF14200">
    <property type="entry name" value="RicinB_lectin_2"/>
    <property type="match status" value="1"/>
</dbReference>
<dbReference type="CDD" id="cd00161">
    <property type="entry name" value="beta-trefoil_Ricin-like"/>
    <property type="match status" value="1"/>
</dbReference>